<evidence type="ECO:0000313" key="4">
    <source>
        <dbReference type="WBParaSite" id="SCUD_0000173601-mRNA-1"/>
    </source>
</evidence>
<evidence type="ECO:0000256" key="1">
    <source>
        <dbReference type="SAM" id="Phobius"/>
    </source>
</evidence>
<keyword evidence="3" id="KW-1185">Reference proteome</keyword>
<accession>A0A183JGB6</accession>
<dbReference type="AlphaFoldDB" id="A0A183JGB6"/>
<keyword evidence="1" id="KW-0472">Membrane</keyword>
<dbReference type="EMBL" id="UZAK01001478">
    <property type="protein sequence ID" value="VDO69578.1"/>
    <property type="molecule type" value="Genomic_DNA"/>
</dbReference>
<dbReference type="WBParaSite" id="SCUD_0000173601-mRNA-1">
    <property type="protein sequence ID" value="SCUD_0000173601-mRNA-1"/>
    <property type="gene ID" value="SCUD_0000173601"/>
</dbReference>
<organism evidence="4">
    <name type="scientific">Schistosoma curassoni</name>
    <dbReference type="NCBI Taxonomy" id="6186"/>
    <lineage>
        <taxon>Eukaryota</taxon>
        <taxon>Metazoa</taxon>
        <taxon>Spiralia</taxon>
        <taxon>Lophotrochozoa</taxon>
        <taxon>Platyhelminthes</taxon>
        <taxon>Trematoda</taxon>
        <taxon>Digenea</taxon>
        <taxon>Strigeidida</taxon>
        <taxon>Schistosomatoidea</taxon>
        <taxon>Schistosomatidae</taxon>
        <taxon>Schistosoma</taxon>
    </lineage>
</organism>
<name>A0A183JGB6_9TREM</name>
<dbReference type="STRING" id="6186.A0A183JGB6"/>
<reference evidence="2 3" key="2">
    <citation type="submission" date="2018-11" db="EMBL/GenBank/DDBJ databases">
        <authorList>
            <consortium name="Pathogen Informatics"/>
        </authorList>
    </citation>
    <scope>NUCLEOTIDE SEQUENCE [LARGE SCALE GENOMIC DNA]</scope>
    <source>
        <strain evidence="2">Dakar</strain>
        <strain evidence="3">Dakar, Senegal</strain>
    </source>
</reference>
<gene>
    <name evidence="2" type="ORF">SCUD_LOCUS1737</name>
</gene>
<keyword evidence="1" id="KW-0812">Transmembrane</keyword>
<evidence type="ECO:0000313" key="3">
    <source>
        <dbReference type="Proteomes" id="UP000279833"/>
    </source>
</evidence>
<sequence length="63" mass="7333">MFFPNYRELKTEQPVPDLLIISIISVVLTILAAVILLAGLRFLCRRRRLFRRRRGQYTGGQSV</sequence>
<dbReference type="Proteomes" id="UP000279833">
    <property type="component" value="Unassembled WGS sequence"/>
</dbReference>
<reference evidence="4" key="1">
    <citation type="submission" date="2016-06" db="UniProtKB">
        <authorList>
            <consortium name="WormBaseParasite"/>
        </authorList>
    </citation>
    <scope>IDENTIFICATION</scope>
</reference>
<feature type="transmembrane region" description="Helical" evidence="1">
    <location>
        <begin position="20"/>
        <end position="44"/>
    </location>
</feature>
<protein>
    <submittedName>
        <fullName evidence="2 4">Uncharacterized protein</fullName>
    </submittedName>
</protein>
<evidence type="ECO:0000313" key="2">
    <source>
        <dbReference type="EMBL" id="VDO69578.1"/>
    </source>
</evidence>
<proteinExistence type="predicted"/>
<keyword evidence="1" id="KW-1133">Transmembrane helix</keyword>